<evidence type="ECO:0000259" key="8">
    <source>
        <dbReference type="Pfam" id="PF09169"/>
    </source>
</evidence>
<keyword evidence="5" id="KW-0234">DNA repair</keyword>
<protein>
    <recommendedName>
        <fullName evidence="11">BRCA2 OB1 domain-containing protein</fullName>
    </recommendedName>
</protein>
<evidence type="ECO:0000256" key="6">
    <source>
        <dbReference type="SAM" id="MobiDB-lite"/>
    </source>
</evidence>
<dbReference type="InterPro" id="IPR015187">
    <property type="entry name" value="BRCA2_OB_1"/>
</dbReference>
<name>A0A9P6YL54_RHIOR</name>
<dbReference type="Pfam" id="PF09169">
    <property type="entry name" value="BRCA-2_helical"/>
    <property type="match status" value="1"/>
</dbReference>
<evidence type="ECO:0008006" key="11">
    <source>
        <dbReference type="Google" id="ProtNLM"/>
    </source>
</evidence>
<dbReference type="GO" id="GO:0006355">
    <property type="term" value="P:regulation of DNA-templated transcription"/>
    <property type="evidence" value="ECO:0007669"/>
    <property type="project" value="TreeGrafter"/>
</dbReference>
<proteinExistence type="predicted"/>
<dbReference type="Pfam" id="PF09103">
    <property type="entry name" value="BRCA-2_OB1"/>
    <property type="match status" value="1"/>
</dbReference>
<dbReference type="Proteomes" id="UP000717996">
    <property type="component" value="Unassembled WGS sequence"/>
</dbReference>
<dbReference type="InterPro" id="IPR015525">
    <property type="entry name" value="BRCA2"/>
</dbReference>
<reference evidence="9" key="1">
    <citation type="journal article" date="2020" name="Microb. Genom.">
        <title>Genetic diversity of clinical and environmental Mucorales isolates obtained from an investigation of mucormycosis cases among solid organ transplant recipients.</title>
        <authorList>
            <person name="Nguyen M.H."/>
            <person name="Kaul D."/>
            <person name="Muto C."/>
            <person name="Cheng S.J."/>
            <person name="Richter R.A."/>
            <person name="Bruno V.M."/>
            <person name="Liu G."/>
            <person name="Beyhan S."/>
            <person name="Sundermann A.J."/>
            <person name="Mounaud S."/>
            <person name="Pasculle A.W."/>
            <person name="Nierman W.C."/>
            <person name="Driscoll E."/>
            <person name="Cumbie R."/>
            <person name="Clancy C.J."/>
            <person name="Dupont C.L."/>
        </authorList>
    </citation>
    <scope>NUCLEOTIDE SEQUENCE</scope>
    <source>
        <strain evidence="9">GL16</strain>
    </source>
</reference>
<evidence type="ECO:0000259" key="7">
    <source>
        <dbReference type="Pfam" id="PF09103"/>
    </source>
</evidence>
<feature type="region of interest" description="Disordered" evidence="6">
    <location>
        <begin position="145"/>
        <end position="180"/>
    </location>
</feature>
<dbReference type="OrthoDB" id="21095at2759"/>
<dbReference type="AlphaFoldDB" id="A0A9P6YL54"/>
<accession>A0A9P6YL54</accession>
<feature type="domain" description="BRCA2 OB1" evidence="7">
    <location>
        <begin position="445"/>
        <end position="562"/>
    </location>
</feature>
<keyword evidence="2" id="KW-0227">DNA damage</keyword>
<organism evidence="9 10">
    <name type="scientific">Rhizopus oryzae</name>
    <name type="common">Mucormycosis agent</name>
    <name type="synonym">Rhizopus arrhizus var. delemar</name>
    <dbReference type="NCBI Taxonomy" id="64495"/>
    <lineage>
        <taxon>Eukaryota</taxon>
        <taxon>Fungi</taxon>
        <taxon>Fungi incertae sedis</taxon>
        <taxon>Mucoromycota</taxon>
        <taxon>Mucoromycotina</taxon>
        <taxon>Mucoromycetes</taxon>
        <taxon>Mucorales</taxon>
        <taxon>Mucorineae</taxon>
        <taxon>Rhizopodaceae</taxon>
        <taxon>Rhizopus</taxon>
    </lineage>
</organism>
<dbReference type="GO" id="GO:0005634">
    <property type="term" value="C:nucleus"/>
    <property type="evidence" value="ECO:0007669"/>
    <property type="project" value="TreeGrafter"/>
</dbReference>
<dbReference type="GO" id="GO:0003677">
    <property type="term" value="F:DNA binding"/>
    <property type="evidence" value="ECO:0007669"/>
    <property type="project" value="UniProtKB-KW"/>
</dbReference>
<evidence type="ECO:0000256" key="4">
    <source>
        <dbReference type="ARBA" id="ARBA00023172"/>
    </source>
</evidence>
<dbReference type="PROSITE" id="PS50138">
    <property type="entry name" value="BRCA2_REPEAT"/>
    <property type="match status" value="1"/>
</dbReference>
<dbReference type="PANTHER" id="PTHR11289:SF0">
    <property type="entry name" value="BREAST CANCER TYPE 2 SUSCEPTIBILITY PROTEIN"/>
    <property type="match status" value="1"/>
</dbReference>
<evidence type="ECO:0000256" key="1">
    <source>
        <dbReference type="ARBA" id="ARBA00022737"/>
    </source>
</evidence>
<dbReference type="InterPro" id="IPR012340">
    <property type="entry name" value="NA-bd_OB-fold"/>
</dbReference>
<keyword evidence="4" id="KW-0233">DNA recombination</keyword>
<dbReference type="SUPFAM" id="SSF81872">
    <property type="entry name" value="BRCA2 helical domain"/>
    <property type="match status" value="1"/>
</dbReference>
<keyword evidence="3" id="KW-0238">DNA-binding</keyword>
<dbReference type="InterPro" id="IPR036315">
    <property type="entry name" value="BRCA2_hlx_sf"/>
</dbReference>
<keyword evidence="1" id="KW-0677">Repeat</keyword>
<dbReference type="GO" id="GO:0000724">
    <property type="term" value="P:double-strand break repair via homologous recombination"/>
    <property type="evidence" value="ECO:0007669"/>
    <property type="project" value="InterPro"/>
</dbReference>
<evidence type="ECO:0000313" key="9">
    <source>
        <dbReference type="EMBL" id="KAG1551300.1"/>
    </source>
</evidence>
<feature type="region of interest" description="Disordered" evidence="6">
    <location>
        <begin position="274"/>
        <end position="293"/>
    </location>
</feature>
<sequence length="876" mass="99781">MSTNNDDMENKENAISFAQTKMFSPSKVAFDVFLDELLDIPIEPATKQTSTSLSKKPLNSTIQATKKEAVKSKSTSNPENLPKQEALVNFEDRAYFNTNGSVDKESSIKQTTSALGIPRISFKTASGKTLNPVSEEATRRAQALLNDPLDSSQLTKESASNPSTTTDTLSGFKTASGKNLKPVSEESLLRANALFSDQNDLDNASNESNSTDSVTAPDRLGVFFTTALGKTLTAPKQESKNQVARLFAPPQEELEDKGIKRPLDIAFTERNMNQQPPLFSNQSTQNSGKIREKQNKPFKSPIIRSNIELTKAAVDNKSILRTRGLLHSKRNKLSILGKPLQYTRQQLLFKDVPFDVINMTSSISREYLFNNWGPKQAQEEMIDMGALPNKLPLFWVKNHYGWIVWKLACQIRSYPDIFLKDWKPETILHQLLYRYEREINQGHRPALKMILDQDDIAAKHMILVISNITEINTSLFYNTSSKYRLQLTDGWYQIPACIDLRMEHAITRNRLRIGYKLSISGARLVRNRAVQSSIEDEESSKLLCLSANSCLPASWDTRLGYHPKKYITRSLSQIFDDGGMVTALDVVVCRKFPMLYKETLPNGTSITRTAGEEESVRSGEMLETDTTVNNFNSESAAQNVVNINLEDRKVTGYFKMRICDYQPHPSSGDSQQWATLLLLNTNELNHMDITEGSRFRIFFVIPYYPNNKKYPGFYFKTTRMTRWEPVRVDKKSPYYIPRYITQCSNIRQQNTFLDFDMTVLIMQINPGKCEYINGRKLWRQTILATDQSQSICRIDFRLPVQPCIVKGQVVGFVNLRFELYDSKYDITCLKTTDESEFVLKSSVEYMHNSLKALQVWTQSHSDIISSIHEKIQTIVQ</sequence>
<gene>
    <name evidence="9" type="ORF">G6F51_001939</name>
</gene>
<feature type="domain" description="Breast cancer type 2 susceptibility protein helical" evidence="8">
    <location>
        <begin position="385"/>
        <end position="441"/>
    </location>
</feature>
<dbReference type="InterPro" id="IPR015252">
    <property type="entry name" value="BRCA2_hlx"/>
</dbReference>
<evidence type="ECO:0000256" key="2">
    <source>
        <dbReference type="ARBA" id="ARBA00022763"/>
    </source>
</evidence>
<feature type="compositionally biased region" description="Polar residues" evidence="6">
    <location>
        <begin position="274"/>
        <end position="288"/>
    </location>
</feature>
<dbReference type="Pfam" id="PF00634">
    <property type="entry name" value="BRCA2"/>
    <property type="match status" value="1"/>
</dbReference>
<evidence type="ECO:0000256" key="5">
    <source>
        <dbReference type="ARBA" id="ARBA00023204"/>
    </source>
</evidence>
<dbReference type="Gene3D" id="2.40.50.140">
    <property type="entry name" value="Nucleic acid-binding proteins"/>
    <property type="match status" value="3"/>
</dbReference>
<evidence type="ECO:0000256" key="3">
    <source>
        <dbReference type="ARBA" id="ARBA00023125"/>
    </source>
</evidence>
<dbReference type="SUPFAM" id="SSF50249">
    <property type="entry name" value="Nucleic acid-binding proteins"/>
    <property type="match status" value="2"/>
</dbReference>
<feature type="compositionally biased region" description="Polar residues" evidence="6">
    <location>
        <begin position="149"/>
        <end position="177"/>
    </location>
</feature>
<comment type="caution">
    <text evidence="9">The sequence shown here is derived from an EMBL/GenBank/DDBJ whole genome shotgun (WGS) entry which is preliminary data.</text>
</comment>
<dbReference type="PANTHER" id="PTHR11289">
    <property type="entry name" value="BREAST CANCER TYPE 2 SUSCEPTIBILITY PROTEIN BRCA2"/>
    <property type="match status" value="1"/>
</dbReference>
<evidence type="ECO:0000313" key="10">
    <source>
        <dbReference type="Proteomes" id="UP000717996"/>
    </source>
</evidence>
<dbReference type="InterPro" id="IPR002093">
    <property type="entry name" value="BRCA2_repeat"/>
</dbReference>
<dbReference type="EMBL" id="JAANIT010000156">
    <property type="protein sequence ID" value="KAG1551300.1"/>
    <property type="molecule type" value="Genomic_DNA"/>
</dbReference>